<protein>
    <submittedName>
        <fullName evidence="2">Galectin</fullName>
    </submittedName>
</protein>
<dbReference type="Proteomes" id="UP000095286">
    <property type="component" value="Unplaced"/>
</dbReference>
<accession>A0AC35TV73</accession>
<evidence type="ECO:0000313" key="1">
    <source>
        <dbReference type="Proteomes" id="UP000095286"/>
    </source>
</evidence>
<proteinExistence type="predicted"/>
<name>A0AC35TV73_9BILA</name>
<evidence type="ECO:0000313" key="2">
    <source>
        <dbReference type="WBParaSite" id="RSKR_0000463100.1"/>
    </source>
</evidence>
<organism evidence="1 2">
    <name type="scientific">Rhabditophanes sp. KR3021</name>
    <dbReference type="NCBI Taxonomy" id="114890"/>
    <lineage>
        <taxon>Eukaryota</taxon>
        <taxon>Metazoa</taxon>
        <taxon>Ecdysozoa</taxon>
        <taxon>Nematoda</taxon>
        <taxon>Chromadorea</taxon>
        <taxon>Rhabditida</taxon>
        <taxon>Tylenchina</taxon>
        <taxon>Panagrolaimomorpha</taxon>
        <taxon>Strongyloidoidea</taxon>
        <taxon>Alloionematidae</taxon>
        <taxon>Rhabditophanes</taxon>
    </lineage>
</organism>
<dbReference type="WBParaSite" id="RSKR_0000463100.1">
    <property type="protein sequence ID" value="RSKR_0000463100.1"/>
    <property type="gene ID" value="RSKR_0000463100"/>
</dbReference>
<reference evidence="2" key="1">
    <citation type="submission" date="2016-11" db="UniProtKB">
        <authorList>
            <consortium name="WormBaseParasite"/>
        </authorList>
    </citation>
    <scope>IDENTIFICATION</scope>
    <source>
        <strain evidence="2">KR3021</strain>
    </source>
</reference>
<sequence>MHTIRDPIVPFTENLNENLRVGSKITVHGKPHDHHGHSQDFAVELLSGPNTILHVNFRFAHGHHKEKIVVVNSYVDGSWGHEERFHNPIHHEQNFVVAIEVHADHYTIGVDGDSIGTFPHRIPFFTVQAVGVKGEANVEEVRFEGFESYSNWGQGVDLGHSGFIGYGTEVYNPPTFNQDHPHHEHFRRHRRGSNSDSD</sequence>